<accession>A0ABD1NBN9</accession>
<keyword evidence="2" id="KW-0808">Transferase</keyword>
<gene>
    <name evidence="4" type="ORF">Fmac_006819</name>
</gene>
<dbReference type="AlphaFoldDB" id="A0ABD1NBN9"/>
<protein>
    <recommendedName>
        <fullName evidence="6">Acyl transferase 4</fullName>
    </recommendedName>
</protein>
<dbReference type="GO" id="GO:0016746">
    <property type="term" value="F:acyltransferase activity"/>
    <property type="evidence" value="ECO:0007669"/>
    <property type="project" value="UniProtKB-KW"/>
</dbReference>
<evidence type="ECO:0000256" key="1">
    <source>
        <dbReference type="ARBA" id="ARBA00009861"/>
    </source>
</evidence>
<evidence type="ECO:0008006" key="6">
    <source>
        <dbReference type="Google" id="ProtNLM"/>
    </source>
</evidence>
<evidence type="ECO:0000313" key="5">
    <source>
        <dbReference type="Proteomes" id="UP001603857"/>
    </source>
</evidence>
<sequence>MAVSVIRRKEGLVKPWSETPMRTLELSAMDRLPVLRCNARTLHVFKHGPQAATLIREALSKALVPYYPLAGRLTESEAGLQVQCSGDGVWFVEAYSHCTLHSLNFFQDVHSIPYHDLLPPETHHMDMDPLVQMQVTEFGCGGFVMGLIFCHSICDGLGAAQFLNAIGELARGLDKPSIEPIWKRDFFPSQTQTQTQTQTQLPILPTPMNYKLEQAHIDMPLAQINSAKREFEKATGLTCSAFEVVAAACWASRTRAIGLRPRSEVKLVFFANCRHLVEPPLASGFYGNCFFPVTVTAWSEWVTKASTVEVVKVIQEAKGKLGAEFRKYLEEKGDEEPFAPPLAYTTLFVSEWGRLGFNHVDYQWGPPVHVVPIQGSPVMPVAILGSLPLPNKGIRLMTWCVHHTHRTPFLHHMHRSILL</sequence>
<dbReference type="PANTHER" id="PTHR31147:SF1">
    <property type="entry name" value="ACYL TRANSFERASE 4"/>
    <property type="match status" value="1"/>
</dbReference>
<evidence type="ECO:0000256" key="2">
    <source>
        <dbReference type="ARBA" id="ARBA00022679"/>
    </source>
</evidence>
<dbReference type="Proteomes" id="UP001603857">
    <property type="component" value="Unassembled WGS sequence"/>
</dbReference>
<keyword evidence="5" id="KW-1185">Reference proteome</keyword>
<dbReference type="Gene3D" id="3.30.559.10">
    <property type="entry name" value="Chloramphenicol acetyltransferase-like domain"/>
    <property type="match status" value="2"/>
</dbReference>
<evidence type="ECO:0000313" key="4">
    <source>
        <dbReference type="EMBL" id="KAL2345534.1"/>
    </source>
</evidence>
<evidence type="ECO:0000256" key="3">
    <source>
        <dbReference type="ARBA" id="ARBA00023315"/>
    </source>
</evidence>
<comment type="caution">
    <text evidence="4">The sequence shown here is derived from an EMBL/GenBank/DDBJ whole genome shotgun (WGS) entry which is preliminary data.</text>
</comment>
<dbReference type="InterPro" id="IPR050898">
    <property type="entry name" value="Plant_acyltransferase"/>
</dbReference>
<proteinExistence type="inferred from homology"/>
<dbReference type="Pfam" id="PF02458">
    <property type="entry name" value="Transferase"/>
    <property type="match status" value="1"/>
</dbReference>
<dbReference type="InterPro" id="IPR023213">
    <property type="entry name" value="CAT-like_dom_sf"/>
</dbReference>
<organism evidence="4 5">
    <name type="scientific">Flemingia macrophylla</name>
    <dbReference type="NCBI Taxonomy" id="520843"/>
    <lineage>
        <taxon>Eukaryota</taxon>
        <taxon>Viridiplantae</taxon>
        <taxon>Streptophyta</taxon>
        <taxon>Embryophyta</taxon>
        <taxon>Tracheophyta</taxon>
        <taxon>Spermatophyta</taxon>
        <taxon>Magnoliopsida</taxon>
        <taxon>eudicotyledons</taxon>
        <taxon>Gunneridae</taxon>
        <taxon>Pentapetalae</taxon>
        <taxon>rosids</taxon>
        <taxon>fabids</taxon>
        <taxon>Fabales</taxon>
        <taxon>Fabaceae</taxon>
        <taxon>Papilionoideae</taxon>
        <taxon>50 kb inversion clade</taxon>
        <taxon>NPAAA clade</taxon>
        <taxon>indigoferoid/millettioid clade</taxon>
        <taxon>Phaseoleae</taxon>
        <taxon>Flemingia</taxon>
    </lineage>
</organism>
<name>A0ABD1NBN9_9FABA</name>
<keyword evidence="3" id="KW-0012">Acyltransferase</keyword>
<reference evidence="4 5" key="1">
    <citation type="submission" date="2024-08" db="EMBL/GenBank/DDBJ databases">
        <title>Insights into the chromosomal genome structure of Flemingia macrophylla.</title>
        <authorList>
            <person name="Ding Y."/>
            <person name="Zhao Y."/>
            <person name="Bi W."/>
            <person name="Wu M."/>
            <person name="Zhao G."/>
            <person name="Gong Y."/>
            <person name="Li W."/>
            <person name="Zhang P."/>
        </authorList>
    </citation>
    <scope>NUCLEOTIDE SEQUENCE [LARGE SCALE GENOMIC DNA]</scope>
    <source>
        <strain evidence="4">DYQJB</strain>
        <tissue evidence="4">Leaf</tissue>
    </source>
</reference>
<dbReference type="PANTHER" id="PTHR31147">
    <property type="entry name" value="ACYL TRANSFERASE 4"/>
    <property type="match status" value="1"/>
</dbReference>
<comment type="similarity">
    <text evidence="1">Belongs to the plant acyltransferase family.</text>
</comment>
<dbReference type="EMBL" id="JBGMDY010000002">
    <property type="protein sequence ID" value="KAL2345534.1"/>
    <property type="molecule type" value="Genomic_DNA"/>
</dbReference>